<name>A0A7E4VFL5_PANRE</name>
<protein>
    <submittedName>
        <fullName evidence="2">Transposase</fullName>
    </submittedName>
</protein>
<evidence type="ECO:0000313" key="2">
    <source>
        <dbReference type="WBParaSite" id="Pan_g20315.t2"/>
    </source>
</evidence>
<reference evidence="2" key="2">
    <citation type="submission" date="2020-10" db="UniProtKB">
        <authorList>
            <consortium name="WormBaseParasite"/>
        </authorList>
    </citation>
    <scope>IDENTIFICATION</scope>
</reference>
<dbReference type="WBParaSite" id="Pan_g20315.t2">
    <property type="protein sequence ID" value="Pan_g20315.t2"/>
    <property type="gene ID" value="Pan_g20315"/>
</dbReference>
<evidence type="ECO:0000313" key="1">
    <source>
        <dbReference type="Proteomes" id="UP000492821"/>
    </source>
</evidence>
<accession>A0A7E4VFL5</accession>
<organism evidence="1 2">
    <name type="scientific">Panagrellus redivivus</name>
    <name type="common">Microworm</name>
    <dbReference type="NCBI Taxonomy" id="6233"/>
    <lineage>
        <taxon>Eukaryota</taxon>
        <taxon>Metazoa</taxon>
        <taxon>Ecdysozoa</taxon>
        <taxon>Nematoda</taxon>
        <taxon>Chromadorea</taxon>
        <taxon>Rhabditida</taxon>
        <taxon>Tylenchina</taxon>
        <taxon>Panagrolaimomorpha</taxon>
        <taxon>Panagrolaimoidea</taxon>
        <taxon>Panagrolaimidae</taxon>
        <taxon>Panagrellus</taxon>
    </lineage>
</organism>
<proteinExistence type="predicted"/>
<dbReference type="AlphaFoldDB" id="A0A7E4VFL5"/>
<reference evidence="1" key="1">
    <citation type="journal article" date="2013" name="Genetics">
        <title>The draft genome and transcriptome of Panagrellus redivivus are shaped by the harsh demands of a free-living lifestyle.</title>
        <authorList>
            <person name="Srinivasan J."/>
            <person name="Dillman A.R."/>
            <person name="Macchietto M.G."/>
            <person name="Heikkinen L."/>
            <person name="Lakso M."/>
            <person name="Fracchia K.M."/>
            <person name="Antoshechkin I."/>
            <person name="Mortazavi A."/>
            <person name="Wong G."/>
            <person name="Sternberg P.W."/>
        </authorList>
    </citation>
    <scope>NUCLEOTIDE SEQUENCE [LARGE SCALE GENOMIC DNA]</scope>
    <source>
        <strain evidence="1">MT8872</strain>
    </source>
</reference>
<dbReference type="Proteomes" id="UP000492821">
    <property type="component" value="Unassembled WGS sequence"/>
</dbReference>
<keyword evidence="1" id="KW-1185">Reference proteome</keyword>
<sequence length="76" mass="8484">MSCALPLWTLNNRLRYGRLSFQRVSRSTGLSEQIIAAVPIAESKKAPSMFVAGALFRPNAERNFEQLDDNVGDLFP</sequence>